<dbReference type="KEGG" id="ttf:THTE_1497"/>
<dbReference type="PANTHER" id="PTHR47572:SF4">
    <property type="entry name" value="LACTONASE DRP35"/>
    <property type="match status" value="1"/>
</dbReference>
<dbReference type="OrthoDB" id="272794at2"/>
<evidence type="ECO:0000313" key="7">
    <source>
        <dbReference type="Proteomes" id="UP000215086"/>
    </source>
</evidence>
<accession>A0A286RDQ9</accession>
<feature type="binding site" evidence="3">
    <location>
        <position position="286"/>
    </location>
    <ligand>
        <name>a divalent metal cation</name>
        <dbReference type="ChEBI" id="CHEBI:60240"/>
    </ligand>
</feature>
<protein>
    <submittedName>
        <fullName evidence="6">Gluconolactonase</fullName>
        <ecNumber evidence="6">3.1.1.17</ecNumber>
    </submittedName>
</protein>
<dbReference type="SMR" id="A0A286RDQ9"/>
<dbReference type="GO" id="GO:0046872">
    <property type="term" value="F:metal ion binding"/>
    <property type="evidence" value="ECO:0007669"/>
    <property type="project" value="UniProtKB-KW"/>
</dbReference>
<feature type="domain" description="SMP-30/Gluconolactonase/LRE-like region" evidence="5">
    <location>
        <begin position="77"/>
        <end position="339"/>
    </location>
</feature>
<feature type="binding site" evidence="3">
    <location>
        <position position="79"/>
    </location>
    <ligand>
        <name>a divalent metal cation</name>
        <dbReference type="ChEBI" id="CHEBI:60240"/>
    </ligand>
</feature>
<dbReference type="InterPro" id="IPR051262">
    <property type="entry name" value="SMP-30/CGR1_Lactonase"/>
</dbReference>
<comment type="cofactor">
    <cofactor evidence="3">
        <name>Zn(2+)</name>
        <dbReference type="ChEBI" id="CHEBI:29105"/>
    </cofactor>
    <text evidence="3">Binds 1 divalent metal cation per subunit.</text>
</comment>
<feature type="binding site" evidence="3">
    <location>
        <position position="175"/>
    </location>
    <ligand>
        <name>substrate</name>
    </ligand>
</feature>
<dbReference type="SUPFAM" id="SSF63829">
    <property type="entry name" value="Calcium-dependent phosphotriesterase"/>
    <property type="match status" value="1"/>
</dbReference>
<keyword evidence="4" id="KW-0472">Membrane</keyword>
<keyword evidence="3" id="KW-0862">Zinc</keyword>
<sequence length="355" mass="38982">MRKLLGSSAIHVLSRRTGYGMYFLILALGVATQVVFGAEPSQNPSEKVAWIERADPGLDDLIAPDAQVEVLAEGFEWSEGPVWIPEGGYLLFSDVPKNTIYRWKEGQGIDIFLKPSGYTGFRERGGESGSNGLALDRQGRLLLCQHGDRRVARWEKGCFITLADQYEGKPLNSPNDLVVKSNGDIYFTDPPYGMTPEAQRDPNALGFCGVYRISADGKLTLLVRDMTRPNGIAFSPDEKTLYVAQSDPQRPLWMAFPVREDGTLGEGKVFFDAKPWQQSGLPGLPDGMKVDQKGNLFATGPGGVNIFRPDGTFLGRIRVKVPTANCAFGDDGSTLYITADMYLLRVKTKTKGLGF</sequence>
<feature type="binding site" evidence="3">
    <location>
        <position position="230"/>
    </location>
    <ligand>
        <name>a divalent metal cation</name>
        <dbReference type="ChEBI" id="CHEBI:60240"/>
    </ligand>
</feature>
<evidence type="ECO:0000256" key="4">
    <source>
        <dbReference type="SAM" id="Phobius"/>
    </source>
</evidence>
<evidence type="ECO:0000256" key="1">
    <source>
        <dbReference type="ARBA" id="ARBA00022801"/>
    </source>
</evidence>
<evidence type="ECO:0000256" key="2">
    <source>
        <dbReference type="PIRSR" id="PIRSR605511-1"/>
    </source>
</evidence>
<dbReference type="Gene3D" id="2.120.10.30">
    <property type="entry name" value="TolB, C-terminal domain"/>
    <property type="match status" value="1"/>
</dbReference>
<dbReference type="Pfam" id="PF08450">
    <property type="entry name" value="SGL"/>
    <property type="match status" value="1"/>
</dbReference>
<dbReference type="Proteomes" id="UP000215086">
    <property type="component" value="Chromosome"/>
</dbReference>
<keyword evidence="4" id="KW-1133">Transmembrane helix</keyword>
<keyword evidence="4" id="KW-0812">Transmembrane</keyword>
<keyword evidence="1 6" id="KW-0378">Hydrolase</keyword>
<reference evidence="6 7" key="1">
    <citation type="journal article" name="Front. Microbiol.">
        <title>Sugar Metabolism of the First Thermophilic Planctomycete Thermogutta terrifontis: Comparative Genomic and Transcriptomic Approaches.</title>
        <authorList>
            <person name="Elcheninov A.G."/>
            <person name="Menzel P."/>
            <person name="Gudbergsdottir S.R."/>
            <person name="Slesarev A.I."/>
            <person name="Kadnikov V.V."/>
            <person name="Krogh A."/>
            <person name="Bonch-Osmolovskaya E.A."/>
            <person name="Peng X."/>
            <person name="Kublanov I.V."/>
        </authorList>
    </citation>
    <scope>NUCLEOTIDE SEQUENCE [LARGE SCALE GENOMIC DNA]</scope>
    <source>
        <strain evidence="6 7">R1</strain>
    </source>
</reference>
<feature type="active site" description="Proton donor/acceptor" evidence="2">
    <location>
        <position position="286"/>
    </location>
</feature>
<evidence type="ECO:0000313" key="6">
    <source>
        <dbReference type="EMBL" id="ASV74099.1"/>
    </source>
</evidence>
<name>A0A286RDQ9_9BACT</name>
<keyword evidence="3" id="KW-0479">Metal-binding</keyword>
<proteinExistence type="predicted"/>
<keyword evidence="7" id="KW-1185">Reference proteome</keyword>
<feature type="transmembrane region" description="Helical" evidence="4">
    <location>
        <begin position="21"/>
        <end position="38"/>
    </location>
</feature>
<evidence type="ECO:0000256" key="3">
    <source>
        <dbReference type="PIRSR" id="PIRSR605511-2"/>
    </source>
</evidence>
<dbReference type="InterPro" id="IPR005511">
    <property type="entry name" value="SMP-30"/>
</dbReference>
<dbReference type="AlphaFoldDB" id="A0A286RDQ9"/>
<gene>
    <name evidence="6" type="ORF">THTE_1497</name>
</gene>
<dbReference type="EC" id="3.1.1.17" evidence="6"/>
<organism evidence="6 7">
    <name type="scientific">Thermogutta terrifontis</name>
    <dbReference type="NCBI Taxonomy" id="1331910"/>
    <lineage>
        <taxon>Bacteria</taxon>
        <taxon>Pseudomonadati</taxon>
        <taxon>Planctomycetota</taxon>
        <taxon>Planctomycetia</taxon>
        <taxon>Pirellulales</taxon>
        <taxon>Thermoguttaceae</taxon>
        <taxon>Thermogutta</taxon>
    </lineage>
</organism>
<dbReference type="InterPro" id="IPR011042">
    <property type="entry name" value="6-blade_b-propeller_TolB-like"/>
</dbReference>
<dbReference type="InterPro" id="IPR013658">
    <property type="entry name" value="SGL"/>
</dbReference>
<evidence type="ECO:0000259" key="5">
    <source>
        <dbReference type="Pfam" id="PF08450"/>
    </source>
</evidence>
<dbReference type="RefSeq" id="WP_095414518.1">
    <property type="nucleotide sequence ID" value="NZ_CP018477.1"/>
</dbReference>
<dbReference type="EMBL" id="CP018477">
    <property type="protein sequence ID" value="ASV74099.1"/>
    <property type="molecule type" value="Genomic_DNA"/>
</dbReference>
<dbReference type="GO" id="GO:0004341">
    <property type="term" value="F:gluconolactonase activity"/>
    <property type="evidence" value="ECO:0007669"/>
    <property type="project" value="UniProtKB-EC"/>
</dbReference>
<dbReference type="PRINTS" id="PR01790">
    <property type="entry name" value="SMP30FAMILY"/>
</dbReference>
<dbReference type="PANTHER" id="PTHR47572">
    <property type="entry name" value="LIPOPROTEIN-RELATED"/>
    <property type="match status" value="1"/>
</dbReference>